<reference evidence="2 3" key="1">
    <citation type="journal article" date="2021" name="BMC Genomics">
        <title>Datura genome reveals duplications of psychoactive alkaloid biosynthetic genes and high mutation rate following tissue culture.</title>
        <authorList>
            <person name="Rajewski A."/>
            <person name="Carter-House D."/>
            <person name="Stajich J."/>
            <person name="Litt A."/>
        </authorList>
    </citation>
    <scope>NUCLEOTIDE SEQUENCE [LARGE SCALE GENOMIC DNA]</scope>
    <source>
        <strain evidence="2">AR-01</strain>
    </source>
</reference>
<gene>
    <name evidence="2" type="ORF">HAX54_011951</name>
</gene>
<organism evidence="2 3">
    <name type="scientific">Datura stramonium</name>
    <name type="common">Jimsonweed</name>
    <name type="synonym">Common thornapple</name>
    <dbReference type="NCBI Taxonomy" id="4076"/>
    <lineage>
        <taxon>Eukaryota</taxon>
        <taxon>Viridiplantae</taxon>
        <taxon>Streptophyta</taxon>
        <taxon>Embryophyta</taxon>
        <taxon>Tracheophyta</taxon>
        <taxon>Spermatophyta</taxon>
        <taxon>Magnoliopsida</taxon>
        <taxon>eudicotyledons</taxon>
        <taxon>Gunneridae</taxon>
        <taxon>Pentapetalae</taxon>
        <taxon>asterids</taxon>
        <taxon>lamiids</taxon>
        <taxon>Solanales</taxon>
        <taxon>Solanaceae</taxon>
        <taxon>Solanoideae</taxon>
        <taxon>Datureae</taxon>
        <taxon>Datura</taxon>
    </lineage>
</organism>
<evidence type="ECO:0000313" key="3">
    <source>
        <dbReference type="Proteomes" id="UP000823775"/>
    </source>
</evidence>
<proteinExistence type="predicted"/>
<dbReference type="Proteomes" id="UP000823775">
    <property type="component" value="Unassembled WGS sequence"/>
</dbReference>
<accession>A0ABS8TJ10</accession>
<evidence type="ECO:0000256" key="1">
    <source>
        <dbReference type="SAM" id="MobiDB-lite"/>
    </source>
</evidence>
<sequence length="187" mass="20040">GLDQQVLDEGKASCGMTRLGDSMVRGKARCGMTRLGEMLDKGKVMARSSARRGQGKLGMTWPSDGTAKGKASCGMTRPGEGKASLWKMHGTGDDSRGKRACALARASACAWTWALACAQTWALACARTRQTRRETRSRQAHARDRCGAKCGTDPEISGMWLVVHCGLEHGRTWPSSIAHGRAAAAYK</sequence>
<feature type="region of interest" description="Disordered" evidence="1">
    <location>
        <begin position="48"/>
        <end position="77"/>
    </location>
</feature>
<feature type="non-terminal residue" evidence="2">
    <location>
        <position position="1"/>
    </location>
</feature>
<protein>
    <submittedName>
        <fullName evidence="2">Uncharacterized protein</fullName>
    </submittedName>
</protein>
<comment type="caution">
    <text evidence="2">The sequence shown here is derived from an EMBL/GenBank/DDBJ whole genome shotgun (WGS) entry which is preliminary data.</text>
</comment>
<evidence type="ECO:0000313" key="2">
    <source>
        <dbReference type="EMBL" id="MCD7471491.1"/>
    </source>
</evidence>
<keyword evidence="3" id="KW-1185">Reference proteome</keyword>
<name>A0ABS8TJ10_DATST</name>
<dbReference type="EMBL" id="JACEIK010001688">
    <property type="protein sequence ID" value="MCD7471491.1"/>
    <property type="molecule type" value="Genomic_DNA"/>
</dbReference>